<dbReference type="NCBIfam" id="NF041644">
    <property type="entry name" value="CBO0543_fam"/>
    <property type="match status" value="1"/>
</dbReference>
<feature type="transmembrane region" description="Helical" evidence="1">
    <location>
        <begin position="155"/>
        <end position="174"/>
    </location>
</feature>
<evidence type="ECO:0000313" key="2">
    <source>
        <dbReference type="EMBL" id="ARU63599.1"/>
    </source>
</evidence>
<accession>A0A1Y0IUG4</accession>
<proteinExistence type="predicted"/>
<dbReference type="EMBL" id="CP021434">
    <property type="protein sequence ID" value="ARU63599.1"/>
    <property type="molecule type" value="Genomic_DNA"/>
</dbReference>
<keyword evidence="1" id="KW-1133">Transmembrane helix</keyword>
<dbReference type="OrthoDB" id="1679483at2"/>
<keyword evidence="1" id="KW-0472">Membrane</keyword>
<organism evidence="2 3">
    <name type="scientific">Tumebacillus avium</name>
    <dbReference type="NCBI Taxonomy" id="1903704"/>
    <lineage>
        <taxon>Bacteria</taxon>
        <taxon>Bacillati</taxon>
        <taxon>Bacillota</taxon>
        <taxon>Bacilli</taxon>
        <taxon>Bacillales</taxon>
        <taxon>Alicyclobacillaceae</taxon>
        <taxon>Tumebacillus</taxon>
    </lineage>
</organism>
<feature type="transmembrane region" description="Helical" evidence="1">
    <location>
        <begin position="63"/>
        <end position="89"/>
    </location>
</feature>
<feature type="transmembrane region" description="Helical" evidence="1">
    <location>
        <begin position="34"/>
        <end position="51"/>
    </location>
</feature>
<evidence type="ECO:0000256" key="1">
    <source>
        <dbReference type="SAM" id="Phobius"/>
    </source>
</evidence>
<dbReference type="RefSeq" id="WP_087458934.1">
    <property type="nucleotide sequence ID" value="NZ_CP021434.1"/>
</dbReference>
<reference evidence="3" key="1">
    <citation type="submission" date="2017-05" db="EMBL/GenBank/DDBJ databases">
        <authorList>
            <person name="Sung H."/>
        </authorList>
    </citation>
    <scope>NUCLEOTIDE SEQUENCE [LARGE SCALE GENOMIC DNA]</scope>
    <source>
        <strain evidence="3">AR23208</strain>
    </source>
</reference>
<evidence type="ECO:0000313" key="3">
    <source>
        <dbReference type="Proteomes" id="UP000195437"/>
    </source>
</evidence>
<feature type="transmembrane region" description="Helical" evidence="1">
    <location>
        <begin position="124"/>
        <end position="143"/>
    </location>
</feature>
<sequence length="187" mass="21988">MSKSTPSYEDLYQKQVELKEVDIAHWKHDDVFSVNWWILLLVMLTAWTICWKIVDRKRLVPVLLYGAFAALSSSFLDVLGTSVALWGYPDRLVPLIPPFFIFDFVTLPVVLLWVYQKYGDWKRFLIAATIVSASFAFGFEPFLEWRGMYRLHHWEYYYSFPIYIVFASVIKKVVDLVVATQKKHAPH</sequence>
<dbReference type="AlphaFoldDB" id="A0A1Y0IUG4"/>
<dbReference type="Proteomes" id="UP000195437">
    <property type="component" value="Chromosome"/>
</dbReference>
<feature type="transmembrane region" description="Helical" evidence="1">
    <location>
        <begin position="95"/>
        <end position="115"/>
    </location>
</feature>
<name>A0A1Y0IUG4_9BACL</name>
<gene>
    <name evidence="2" type="ORF">CBW65_23230</name>
</gene>
<dbReference type="InterPro" id="IPR048147">
    <property type="entry name" value="CBO0543-like"/>
</dbReference>
<keyword evidence="3" id="KW-1185">Reference proteome</keyword>
<keyword evidence="1" id="KW-0812">Transmembrane</keyword>
<dbReference type="KEGG" id="tum:CBW65_23230"/>
<protein>
    <submittedName>
        <fullName evidence="2">Uncharacterized protein</fullName>
    </submittedName>
</protein>